<gene>
    <name evidence="6" type="ORF">SAMN04487865_102028</name>
</gene>
<accession>A0A662ZAY3</accession>
<organism evidence="6 7">
    <name type="scientific">Succinivibrio dextrinosolvens</name>
    <dbReference type="NCBI Taxonomy" id="83771"/>
    <lineage>
        <taxon>Bacteria</taxon>
        <taxon>Pseudomonadati</taxon>
        <taxon>Pseudomonadota</taxon>
        <taxon>Gammaproteobacteria</taxon>
        <taxon>Aeromonadales</taxon>
        <taxon>Succinivibrionaceae</taxon>
        <taxon>Succinivibrio</taxon>
    </lineage>
</organism>
<dbReference type="EMBL" id="FOSF01000020">
    <property type="protein sequence ID" value="SFK07209.1"/>
    <property type="molecule type" value="Genomic_DNA"/>
</dbReference>
<comment type="similarity">
    <text evidence="2">Belongs to the DUF177 domain family.</text>
</comment>
<evidence type="ECO:0000256" key="5">
    <source>
        <dbReference type="ARBA" id="ARBA00031841"/>
    </source>
</evidence>
<dbReference type="Proteomes" id="UP000243374">
    <property type="component" value="Unassembled WGS sequence"/>
</dbReference>
<dbReference type="RefSeq" id="WP_074840516.1">
    <property type="nucleotide sequence ID" value="NZ_CP047056.1"/>
</dbReference>
<dbReference type="PANTHER" id="PTHR38099">
    <property type="entry name" value="LARGE RIBOSOMAL RNA SUBUNIT ACCUMULATION PROTEIN YCED"/>
    <property type="match status" value="1"/>
</dbReference>
<evidence type="ECO:0000256" key="1">
    <source>
        <dbReference type="ARBA" id="ARBA00002868"/>
    </source>
</evidence>
<proteinExistence type="inferred from homology"/>
<keyword evidence="7" id="KW-1185">Reference proteome</keyword>
<name>A0A662ZAY3_9GAMM</name>
<evidence type="ECO:0000313" key="6">
    <source>
        <dbReference type="EMBL" id="SFK07209.1"/>
    </source>
</evidence>
<dbReference type="Pfam" id="PF02620">
    <property type="entry name" value="YceD"/>
    <property type="match status" value="1"/>
</dbReference>
<comment type="function">
    <text evidence="1">Plays a role in synthesis, processing and/or stability of 23S rRNA.</text>
</comment>
<dbReference type="InterPro" id="IPR003772">
    <property type="entry name" value="YceD"/>
</dbReference>
<keyword evidence="4" id="KW-0690">Ribosome biogenesis</keyword>
<reference evidence="6 7" key="1">
    <citation type="submission" date="2016-10" db="EMBL/GenBank/DDBJ databases">
        <authorList>
            <person name="Varghese N."/>
            <person name="Submissions S."/>
        </authorList>
    </citation>
    <scope>NUCLEOTIDE SEQUENCE [LARGE SCALE GENOMIC DNA]</scope>
    <source>
        <strain evidence="6 7">22B</strain>
    </source>
</reference>
<evidence type="ECO:0000313" key="7">
    <source>
        <dbReference type="Proteomes" id="UP000243374"/>
    </source>
</evidence>
<dbReference type="GO" id="GO:0042254">
    <property type="term" value="P:ribosome biogenesis"/>
    <property type="evidence" value="ECO:0007669"/>
    <property type="project" value="UniProtKB-KW"/>
</dbReference>
<dbReference type="OrthoDB" id="9786771at2"/>
<evidence type="ECO:0000256" key="2">
    <source>
        <dbReference type="ARBA" id="ARBA00010740"/>
    </source>
</evidence>
<sequence>MADLAFNEIVNFEKLVSNCAEYKTTIDPSYLPRLAEACSSVLQPVRVEFRFYEDLQGLRTIEGSFSAKVRFVCQRCQKEFDKEITGHFQSTCDEEKARSLKLEEKLDIVELNEDGSFNLLSFLEDCILLEIPYITSHDEDDPECVSSEDSWTFGELAEEAQQNPFSALAELKDKFKK</sequence>
<dbReference type="AlphaFoldDB" id="A0A662ZAY3"/>
<evidence type="ECO:0000256" key="4">
    <source>
        <dbReference type="ARBA" id="ARBA00022517"/>
    </source>
</evidence>
<protein>
    <recommendedName>
        <fullName evidence="3">Large ribosomal RNA subunit accumulation protein YceD</fullName>
    </recommendedName>
    <alternativeName>
        <fullName evidence="5">23S rRNA accumulation protein YceD</fullName>
    </alternativeName>
</protein>
<dbReference type="PANTHER" id="PTHR38099:SF1">
    <property type="entry name" value="LARGE RIBOSOMAL RNA SUBUNIT ACCUMULATION PROTEIN YCED"/>
    <property type="match status" value="1"/>
</dbReference>
<evidence type="ECO:0000256" key="3">
    <source>
        <dbReference type="ARBA" id="ARBA00015716"/>
    </source>
</evidence>
<dbReference type="GO" id="GO:0005829">
    <property type="term" value="C:cytosol"/>
    <property type="evidence" value="ECO:0007669"/>
    <property type="project" value="TreeGrafter"/>
</dbReference>
<dbReference type="InterPro" id="IPR039255">
    <property type="entry name" value="YceD_bac"/>
</dbReference>